<dbReference type="EMBL" id="QXNI01000002">
    <property type="protein sequence ID" value="THA11348.1"/>
    <property type="molecule type" value="Genomic_DNA"/>
</dbReference>
<feature type="signal peptide" evidence="1">
    <location>
        <begin position="1"/>
        <end position="19"/>
    </location>
</feature>
<dbReference type="Proteomes" id="UP000306758">
    <property type="component" value="Unassembled WGS sequence"/>
</dbReference>
<gene>
    <name evidence="2" type="ORF">D3M78_00595</name>
</gene>
<dbReference type="RefSeq" id="WP_136122827.1">
    <property type="nucleotide sequence ID" value="NZ_QXNI01000002.1"/>
</dbReference>
<evidence type="ECO:0000313" key="3">
    <source>
        <dbReference type="Proteomes" id="UP000306758"/>
    </source>
</evidence>
<comment type="caution">
    <text evidence="2">The sequence shown here is derived from an EMBL/GenBank/DDBJ whole genome shotgun (WGS) entry which is preliminary data.</text>
</comment>
<organism evidence="2 3">
    <name type="scientific">Rodentibacter pneumotropicus</name>
    <dbReference type="NCBI Taxonomy" id="758"/>
    <lineage>
        <taxon>Bacteria</taxon>
        <taxon>Pseudomonadati</taxon>
        <taxon>Pseudomonadota</taxon>
        <taxon>Gammaproteobacteria</taxon>
        <taxon>Pasteurellales</taxon>
        <taxon>Pasteurellaceae</taxon>
        <taxon>Rodentibacter</taxon>
    </lineage>
</organism>
<sequence>MKKLLTILLVGLWANMTFAENIDQDGRKWITATEIDNIVVDKKLNKALKNYVFLYNDIMFCYFPEIFFAKNEESTDYLDKMYEEDPGRFSLYTRIFYRLPHAKLPKAFLNSKVSADLQLHDEFGIAPLNKIYSKYRTYTNIKNKNQCKKIGDFIHDDLLKNY</sequence>
<keyword evidence="1" id="KW-0732">Signal</keyword>
<dbReference type="AlphaFoldDB" id="A0A4S2Q446"/>
<evidence type="ECO:0000256" key="1">
    <source>
        <dbReference type="SAM" id="SignalP"/>
    </source>
</evidence>
<accession>A0A4S2Q446</accession>
<evidence type="ECO:0000313" key="2">
    <source>
        <dbReference type="EMBL" id="THA11348.1"/>
    </source>
</evidence>
<protein>
    <submittedName>
        <fullName evidence="2">Uncharacterized protein</fullName>
    </submittedName>
</protein>
<name>A0A4S2Q446_9PAST</name>
<proteinExistence type="predicted"/>
<feature type="chain" id="PRO_5020906031" evidence="1">
    <location>
        <begin position="20"/>
        <end position="162"/>
    </location>
</feature>
<reference evidence="2 3" key="1">
    <citation type="journal article" date="2019" name="Vet. Microbiol.">
        <title>Development of multi locus sequence typing (MLST) of Rodentibacter pneumotropicus.</title>
        <authorList>
            <person name="Adhikary S."/>
            <person name="Bisgaard M."/>
            <person name="Boot R."/>
            <person name="Benga L."/>
            <person name="Nicklas W."/>
            <person name="Christensen H."/>
        </authorList>
    </citation>
    <scope>NUCLEOTIDE SEQUENCE [LARGE SCALE GENOMIC DNA]</scope>
    <source>
        <strain evidence="2 3">Ac84</strain>
    </source>
</reference>